<dbReference type="Proteomes" id="UP000312512">
    <property type="component" value="Unassembled WGS sequence"/>
</dbReference>
<accession>A0A5P9YSP5</accession>
<proteinExistence type="predicted"/>
<sequence>MRVEIWSEVTCPWCGLGGHRLQRAVERFEHGEHVEVADPLGSGFPEGSVFTVRDALQGRDLAPADRSAGRYGVAGAQDSDGLLQLLRRAWDETHPVTPAPSGPGG</sequence>
<evidence type="ECO:0000313" key="2">
    <source>
        <dbReference type="Proteomes" id="UP000312512"/>
    </source>
</evidence>
<protein>
    <submittedName>
        <fullName evidence="1">Uncharacterized protein</fullName>
    </submittedName>
</protein>
<comment type="caution">
    <text evidence="1">The sequence shown here is derived from an EMBL/GenBank/DDBJ whole genome shotgun (WGS) entry which is preliminary data.</text>
</comment>
<dbReference type="Gene3D" id="3.40.30.10">
    <property type="entry name" value="Glutaredoxin"/>
    <property type="match status" value="1"/>
</dbReference>
<reference evidence="1 2" key="1">
    <citation type="submission" date="2019-10" db="EMBL/GenBank/DDBJ databases">
        <title>Nonomuraea sp. nov., isolated from Phyllanthus amarus.</title>
        <authorList>
            <person name="Klykleung N."/>
            <person name="Tanasupawat S."/>
        </authorList>
    </citation>
    <scope>NUCLEOTIDE SEQUENCE [LARGE SCALE GENOMIC DNA]</scope>
    <source>
        <strain evidence="1 2">PA1-10</strain>
    </source>
</reference>
<dbReference type="OrthoDB" id="9799122at2"/>
<gene>
    <name evidence="1" type="ORF">FH608_016125</name>
</gene>
<accession>A0A5C4WL40</accession>
<organism evidence="1 2">
    <name type="scientific">Nonomuraea phyllanthi</name>
    <dbReference type="NCBI Taxonomy" id="2219224"/>
    <lineage>
        <taxon>Bacteria</taxon>
        <taxon>Bacillati</taxon>
        <taxon>Actinomycetota</taxon>
        <taxon>Actinomycetes</taxon>
        <taxon>Streptosporangiales</taxon>
        <taxon>Streptosporangiaceae</taxon>
        <taxon>Nonomuraea</taxon>
    </lineage>
</organism>
<dbReference type="RefSeq" id="WP_139631299.1">
    <property type="nucleotide sequence ID" value="NZ_CP045572.1"/>
</dbReference>
<dbReference type="AlphaFoldDB" id="A0A5C4WL40"/>
<keyword evidence="2" id="KW-1185">Reference proteome</keyword>
<name>A0A5C4WL40_9ACTN</name>
<evidence type="ECO:0000313" key="1">
    <source>
        <dbReference type="EMBL" id="KAB8194706.1"/>
    </source>
</evidence>
<dbReference type="EMBL" id="VDLX02000005">
    <property type="protein sequence ID" value="KAB8194706.1"/>
    <property type="molecule type" value="Genomic_DNA"/>
</dbReference>